<protein>
    <submittedName>
        <fullName evidence="1">Uncharacterized protein</fullName>
    </submittedName>
</protein>
<feature type="non-terminal residue" evidence="1">
    <location>
        <position position="1"/>
    </location>
</feature>
<comment type="caution">
    <text evidence="1">The sequence shown here is derived from an EMBL/GenBank/DDBJ whole genome shotgun (WGS) entry which is preliminary data.</text>
</comment>
<proteinExistence type="predicted"/>
<gene>
    <name evidence="1" type="ORF">LCGC14_2029590</name>
</gene>
<name>A0A0F9H8H3_9ZZZZ</name>
<sequence>DMDFPDFPASGKELLEKKAYGKPFKGKVKNGLETTQN</sequence>
<reference evidence="1" key="1">
    <citation type="journal article" date="2015" name="Nature">
        <title>Complex archaea that bridge the gap between prokaryotes and eukaryotes.</title>
        <authorList>
            <person name="Spang A."/>
            <person name="Saw J.H."/>
            <person name="Jorgensen S.L."/>
            <person name="Zaremba-Niedzwiedzka K."/>
            <person name="Martijn J."/>
            <person name="Lind A.E."/>
            <person name="van Eijk R."/>
            <person name="Schleper C."/>
            <person name="Guy L."/>
            <person name="Ettema T.J."/>
        </authorList>
    </citation>
    <scope>NUCLEOTIDE SEQUENCE</scope>
</reference>
<organism evidence="1">
    <name type="scientific">marine sediment metagenome</name>
    <dbReference type="NCBI Taxonomy" id="412755"/>
    <lineage>
        <taxon>unclassified sequences</taxon>
        <taxon>metagenomes</taxon>
        <taxon>ecological metagenomes</taxon>
    </lineage>
</organism>
<dbReference type="AlphaFoldDB" id="A0A0F9H8H3"/>
<evidence type="ECO:0000313" key="1">
    <source>
        <dbReference type="EMBL" id="KKL77965.1"/>
    </source>
</evidence>
<accession>A0A0F9H8H3</accession>
<dbReference type="EMBL" id="LAZR01023598">
    <property type="protein sequence ID" value="KKL77965.1"/>
    <property type="molecule type" value="Genomic_DNA"/>
</dbReference>